<evidence type="ECO:0000313" key="2">
    <source>
        <dbReference type="EMBL" id="KAI1694365.1"/>
    </source>
</evidence>
<evidence type="ECO:0000313" key="3">
    <source>
        <dbReference type="Proteomes" id="UP001201812"/>
    </source>
</evidence>
<organism evidence="1 3">
    <name type="scientific">Ditylenchus destructor</name>
    <dbReference type="NCBI Taxonomy" id="166010"/>
    <lineage>
        <taxon>Eukaryota</taxon>
        <taxon>Metazoa</taxon>
        <taxon>Ecdysozoa</taxon>
        <taxon>Nematoda</taxon>
        <taxon>Chromadorea</taxon>
        <taxon>Rhabditida</taxon>
        <taxon>Tylenchina</taxon>
        <taxon>Tylenchomorpha</taxon>
        <taxon>Sphaerularioidea</taxon>
        <taxon>Anguinidae</taxon>
        <taxon>Anguininae</taxon>
        <taxon>Ditylenchus</taxon>
    </lineage>
</organism>
<reference evidence="1" key="1">
    <citation type="submission" date="2022-01" db="EMBL/GenBank/DDBJ databases">
        <title>Genome Sequence Resource for Two Populations of Ditylenchus destructor, the Migratory Endoparasitic Phytonematode.</title>
        <authorList>
            <person name="Zhang H."/>
            <person name="Lin R."/>
            <person name="Xie B."/>
        </authorList>
    </citation>
    <scope>NUCLEOTIDE SEQUENCE</scope>
    <source>
        <strain evidence="1">BazhouSP</strain>
    </source>
</reference>
<gene>
    <name evidence="1" type="ORF">DdX_20147</name>
    <name evidence="2" type="ORF">DdX_20149</name>
</gene>
<dbReference type="EMBL" id="JAKKPZ010000518">
    <property type="protein sequence ID" value="KAI1694363.1"/>
    <property type="molecule type" value="Genomic_DNA"/>
</dbReference>
<comment type="caution">
    <text evidence="1">The sequence shown here is derived from an EMBL/GenBank/DDBJ whole genome shotgun (WGS) entry which is preliminary data.</text>
</comment>
<accession>A0AAD4MHN8</accession>
<sequence>MAVFLPATASLISNILPLVWIAAMSFVDFHYSVYSFEVPEIESIIEADYKSSRVRNPSCKSNDRYGNIVLNGLMQEWNIEPFEFRSDIREESEYSITFCLQDEKLMCEERGLVVCFNSFDEKLPYQNLTSRQKYIAEQCDEMNGFTVSTKDRKIFRIDTRYGNTDNNSSYQLPIYDDEPCFILWLTYDLKMTKTIFDKYGHIGVNALSRSNEISDINGTNKPLEFQNNWSDVALNEKGKPNKMLWKETIVKPILDGKYSLAYMKASGGGICCALTGRLTGKHIQKCYYKWKRLGDTCRATLPGHKTECAYPYSVAHNITHTLASTNYSRDGFSREVMAFVKNITGNFTHIFVDKDLVNDAFSDTFRNSTQKWWTPGITHESLNLSGAIQATIGADLGIAEIKVSGEIAVKYYQKYLQATNESLTDVKKKQFLDKFHSTLKKKLSDKLRNETTRSKIKTYVLDRQTNSSHLFNYTFTEYRYENHTIRNLVEYPDELITKQLVYICMGEEIPTNVVEGFTDNKKVVERARKKERELGYPDYELQYECPL</sequence>
<dbReference type="Proteomes" id="UP001201812">
    <property type="component" value="Unassembled WGS sequence"/>
</dbReference>
<dbReference type="AlphaFoldDB" id="A0AAD4MHN8"/>
<dbReference type="EMBL" id="JAKKPZ010000518">
    <property type="protein sequence ID" value="KAI1694365.1"/>
    <property type="molecule type" value="Genomic_DNA"/>
</dbReference>
<proteinExistence type="predicted"/>
<keyword evidence="3" id="KW-1185">Reference proteome</keyword>
<name>A0AAD4MHN8_9BILA</name>
<protein>
    <submittedName>
        <fullName evidence="1">Uncharacterized protein</fullName>
    </submittedName>
</protein>
<evidence type="ECO:0000313" key="1">
    <source>
        <dbReference type="EMBL" id="KAI1694363.1"/>
    </source>
</evidence>